<proteinExistence type="predicted"/>
<dbReference type="EMBL" id="CYSE01000003">
    <property type="protein sequence ID" value="CUH79016.1"/>
    <property type="molecule type" value="Genomic_DNA"/>
</dbReference>
<reference evidence="2 3" key="1">
    <citation type="submission" date="2015-09" db="EMBL/GenBank/DDBJ databases">
        <authorList>
            <consortium name="Swine Surveillance"/>
        </authorList>
    </citation>
    <scope>NUCLEOTIDE SEQUENCE [LARGE SCALE GENOMIC DNA]</scope>
    <source>
        <strain evidence="2 3">CECT 7648</strain>
    </source>
</reference>
<dbReference type="AlphaFoldDB" id="A0A0P1GC79"/>
<accession>A0A0P1GC79</accession>
<dbReference type="STRING" id="441103.TRN7648_02281"/>
<evidence type="ECO:0000313" key="3">
    <source>
        <dbReference type="Proteomes" id="UP000054935"/>
    </source>
</evidence>
<keyword evidence="3" id="KW-1185">Reference proteome</keyword>
<dbReference type="RefSeq" id="WP_159452521.1">
    <property type="nucleotide sequence ID" value="NZ_CYSE01000003.1"/>
</dbReference>
<gene>
    <name evidence="2" type="ORF">TRN7648_02281</name>
</gene>
<dbReference type="Proteomes" id="UP000054935">
    <property type="component" value="Unassembled WGS sequence"/>
</dbReference>
<organism evidence="2 3">
    <name type="scientific">Tropicibacter naphthalenivorans</name>
    <dbReference type="NCBI Taxonomy" id="441103"/>
    <lineage>
        <taxon>Bacteria</taxon>
        <taxon>Pseudomonadati</taxon>
        <taxon>Pseudomonadota</taxon>
        <taxon>Alphaproteobacteria</taxon>
        <taxon>Rhodobacterales</taxon>
        <taxon>Roseobacteraceae</taxon>
        <taxon>Tropicibacter</taxon>
    </lineage>
</organism>
<feature type="chain" id="PRO_5006063276" evidence="1">
    <location>
        <begin position="20"/>
        <end position="53"/>
    </location>
</feature>
<evidence type="ECO:0000256" key="1">
    <source>
        <dbReference type="SAM" id="SignalP"/>
    </source>
</evidence>
<name>A0A0P1GC79_9RHOB</name>
<keyword evidence="1" id="KW-0732">Signal</keyword>
<evidence type="ECO:0000313" key="2">
    <source>
        <dbReference type="EMBL" id="CUH79016.1"/>
    </source>
</evidence>
<feature type="signal peptide" evidence="1">
    <location>
        <begin position="1"/>
        <end position="19"/>
    </location>
</feature>
<sequence length="53" mass="5259">MKNLMLAALLSASASAAFAGVPPMVLPDLTFPAPTPDVSTQGCAAPQGQTACK</sequence>
<protein>
    <submittedName>
        <fullName evidence="2">Uncharacterized protein</fullName>
    </submittedName>
</protein>